<keyword evidence="4 11" id="KW-0347">Helicase</keyword>
<keyword evidence="5 11" id="KW-0067">ATP-binding</keyword>
<dbReference type="Gene3D" id="3.40.50.300">
    <property type="entry name" value="P-loop containing nucleotide triphosphate hydrolases"/>
    <property type="match status" value="2"/>
</dbReference>
<dbReference type="eggNOG" id="COG0210">
    <property type="taxonomic scope" value="Bacteria"/>
</dbReference>
<evidence type="ECO:0000256" key="5">
    <source>
        <dbReference type="ARBA" id="ARBA00022840"/>
    </source>
</evidence>
<dbReference type="PANTHER" id="PTHR11070:SF2">
    <property type="entry name" value="ATP-DEPENDENT DNA HELICASE SRS2"/>
    <property type="match status" value="1"/>
</dbReference>
<keyword evidence="2 11" id="KW-0547">Nucleotide-binding</keyword>
<dbReference type="GO" id="GO:0000725">
    <property type="term" value="P:recombinational repair"/>
    <property type="evidence" value="ECO:0007669"/>
    <property type="project" value="TreeGrafter"/>
</dbReference>
<dbReference type="GO" id="GO:0043138">
    <property type="term" value="F:3'-5' DNA helicase activity"/>
    <property type="evidence" value="ECO:0007669"/>
    <property type="project" value="UniProtKB-EC"/>
</dbReference>
<evidence type="ECO:0000256" key="7">
    <source>
        <dbReference type="ARBA" id="ARBA00023235"/>
    </source>
</evidence>
<evidence type="ECO:0000256" key="3">
    <source>
        <dbReference type="ARBA" id="ARBA00022801"/>
    </source>
</evidence>
<dbReference type="AlphaFoldDB" id="K9WX43"/>
<dbReference type="Proteomes" id="UP000010475">
    <property type="component" value="Chromosome"/>
</dbReference>
<dbReference type="InterPro" id="IPR013986">
    <property type="entry name" value="DExx_box_DNA_helicase_dom_sf"/>
</dbReference>
<dbReference type="EC" id="5.6.2.4" evidence="9"/>
<evidence type="ECO:0000256" key="6">
    <source>
        <dbReference type="ARBA" id="ARBA00023125"/>
    </source>
</evidence>
<keyword evidence="3 11" id="KW-0378">Hydrolase</keyword>
<dbReference type="Pfam" id="PF00580">
    <property type="entry name" value="UvrD-helicase"/>
    <property type="match status" value="1"/>
</dbReference>
<dbReference type="PROSITE" id="PS51198">
    <property type="entry name" value="UVRD_HELICASE_ATP_BIND"/>
    <property type="match status" value="1"/>
</dbReference>
<dbReference type="KEGG" id="csg:Cylst_2134"/>
<accession>K9WX43</accession>
<dbReference type="InterPro" id="IPR014017">
    <property type="entry name" value="DNA_helicase_UvrD-like_C"/>
</dbReference>
<evidence type="ECO:0000256" key="1">
    <source>
        <dbReference type="ARBA" id="ARBA00009922"/>
    </source>
</evidence>
<name>K9WX43_9NOST</name>
<evidence type="ECO:0000256" key="2">
    <source>
        <dbReference type="ARBA" id="ARBA00022741"/>
    </source>
</evidence>
<comment type="catalytic activity">
    <reaction evidence="10">
        <text>ATP + H2O = ADP + phosphate + H(+)</text>
        <dbReference type="Rhea" id="RHEA:13065"/>
        <dbReference type="ChEBI" id="CHEBI:15377"/>
        <dbReference type="ChEBI" id="CHEBI:15378"/>
        <dbReference type="ChEBI" id="CHEBI:30616"/>
        <dbReference type="ChEBI" id="CHEBI:43474"/>
        <dbReference type="ChEBI" id="CHEBI:456216"/>
        <dbReference type="EC" id="5.6.2.4"/>
    </reaction>
</comment>
<dbReference type="PATRIC" id="fig|56107.3.peg.2359"/>
<keyword evidence="6" id="KW-0238">DNA-binding</keyword>
<keyword evidence="7" id="KW-0413">Isomerase</keyword>
<dbReference type="PANTHER" id="PTHR11070">
    <property type="entry name" value="UVRD / RECB / PCRA DNA HELICASE FAMILY MEMBER"/>
    <property type="match status" value="1"/>
</dbReference>
<dbReference type="GO" id="GO:0003677">
    <property type="term" value="F:DNA binding"/>
    <property type="evidence" value="ECO:0007669"/>
    <property type="project" value="UniProtKB-KW"/>
</dbReference>
<dbReference type="RefSeq" id="WP_015207626.1">
    <property type="nucleotide sequence ID" value="NC_019757.1"/>
</dbReference>
<dbReference type="GO" id="GO:0016887">
    <property type="term" value="F:ATP hydrolysis activity"/>
    <property type="evidence" value="ECO:0007669"/>
    <property type="project" value="RHEA"/>
</dbReference>
<dbReference type="EMBL" id="CP003642">
    <property type="protein sequence ID" value="AFZ24371.1"/>
    <property type="molecule type" value="Genomic_DNA"/>
</dbReference>
<feature type="binding site" evidence="11">
    <location>
        <begin position="36"/>
        <end position="43"/>
    </location>
    <ligand>
        <name>ATP</name>
        <dbReference type="ChEBI" id="CHEBI:30616"/>
    </ligand>
</feature>
<evidence type="ECO:0000256" key="11">
    <source>
        <dbReference type="PROSITE-ProRule" id="PRU00560"/>
    </source>
</evidence>
<keyword evidence="14" id="KW-1185">Reference proteome</keyword>
<gene>
    <name evidence="13" type="ORF">Cylst_2134</name>
</gene>
<evidence type="ECO:0000256" key="8">
    <source>
        <dbReference type="ARBA" id="ARBA00034617"/>
    </source>
</evidence>
<evidence type="ECO:0000313" key="14">
    <source>
        <dbReference type="Proteomes" id="UP000010475"/>
    </source>
</evidence>
<comment type="catalytic activity">
    <reaction evidence="8">
        <text>Couples ATP hydrolysis with the unwinding of duplex DNA by translocating in the 3'-5' direction.</text>
        <dbReference type="EC" id="5.6.2.4"/>
    </reaction>
</comment>
<dbReference type="InterPro" id="IPR027417">
    <property type="entry name" value="P-loop_NTPase"/>
</dbReference>
<evidence type="ECO:0000256" key="10">
    <source>
        <dbReference type="ARBA" id="ARBA00048988"/>
    </source>
</evidence>
<dbReference type="STRING" id="56107.Cylst_2134"/>
<evidence type="ECO:0000256" key="9">
    <source>
        <dbReference type="ARBA" id="ARBA00034808"/>
    </source>
</evidence>
<dbReference type="InterPro" id="IPR000212">
    <property type="entry name" value="DNA_helicase_UvrD/REP"/>
</dbReference>
<reference evidence="13 14" key="1">
    <citation type="submission" date="2012-06" db="EMBL/GenBank/DDBJ databases">
        <title>Finished chromosome of genome of Cylindrospermum stagnale PCC 7417.</title>
        <authorList>
            <consortium name="US DOE Joint Genome Institute"/>
            <person name="Gugger M."/>
            <person name="Coursin T."/>
            <person name="Rippka R."/>
            <person name="Tandeau De Marsac N."/>
            <person name="Huntemann M."/>
            <person name="Wei C.-L."/>
            <person name="Han J."/>
            <person name="Detter J.C."/>
            <person name="Han C."/>
            <person name="Tapia R."/>
            <person name="Chen A."/>
            <person name="Kyrpides N."/>
            <person name="Mavromatis K."/>
            <person name="Markowitz V."/>
            <person name="Szeto E."/>
            <person name="Ivanova N."/>
            <person name="Pagani I."/>
            <person name="Pati A."/>
            <person name="Goodwin L."/>
            <person name="Nordberg H.P."/>
            <person name="Cantor M.N."/>
            <person name="Hua S.X."/>
            <person name="Woyke T."/>
            <person name="Kerfeld C.A."/>
        </authorList>
    </citation>
    <scope>NUCLEOTIDE SEQUENCE [LARGE SCALE GENOMIC DNA]</scope>
    <source>
        <strain evidence="13 14">PCC 7417</strain>
    </source>
</reference>
<dbReference type="HOGENOM" id="CLU_004585_6_4_3"/>
<organism evidence="13 14">
    <name type="scientific">Cylindrospermum stagnale PCC 7417</name>
    <dbReference type="NCBI Taxonomy" id="56107"/>
    <lineage>
        <taxon>Bacteria</taxon>
        <taxon>Bacillati</taxon>
        <taxon>Cyanobacteriota</taxon>
        <taxon>Cyanophyceae</taxon>
        <taxon>Nostocales</taxon>
        <taxon>Nostocaceae</taxon>
        <taxon>Cylindrospermum</taxon>
    </lineage>
</organism>
<evidence type="ECO:0000313" key="13">
    <source>
        <dbReference type="EMBL" id="AFZ24371.1"/>
    </source>
</evidence>
<protein>
    <recommendedName>
        <fullName evidence="9">DNA 3'-5' helicase</fullName>
        <ecNumber evidence="9">5.6.2.4</ecNumber>
    </recommendedName>
</protein>
<dbReference type="CDD" id="cd17932">
    <property type="entry name" value="DEXQc_UvrD"/>
    <property type="match status" value="1"/>
</dbReference>
<dbReference type="InterPro" id="IPR014016">
    <property type="entry name" value="UvrD-like_ATP-bd"/>
</dbReference>
<dbReference type="Pfam" id="PF13361">
    <property type="entry name" value="UvrD_C"/>
    <property type="match status" value="1"/>
</dbReference>
<proteinExistence type="inferred from homology"/>
<evidence type="ECO:0000256" key="4">
    <source>
        <dbReference type="ARBA" id="ARBA00022806"/>
    </source>
</evidence>
<feature type="domain" description="UvrD-like helicase ATP-binding" evidence="12">
    <location>
        <begin position="15"/>
        <end position="300"/>
    </location>
</feature>
<dbReference type="OrthoDB" id="9810135at2"/>
<dbReference type="Gene3D" id="1.10.486.10">
    <property type="entry name" value="PCRA, domain 4"/>
    <property type="match status" value="1"/>
</dbReference>
<sequence>MTFIIQTKKWVPVGNMTLERNAYEVVCSNSNYSIIAGPGAGKTELLAQRACYLFQTGLCPDPYRILAISFKTDSAKNLKERVAERCSKQDAMRFDSLTFAAFAKSMLDRFMGALPELWRPKYNYELYFPKDSEYQAFLISLIKAAPKNFINLQNLKPKEFEKDWVLGSTLPLEGIQTTCMRAIAAKEWWHACLHLGKKSRLTFQMIERLVELLLRTNPQITNALRGTYSHVFMDEFQDTTHTQYDLIKTSFLNSQAVLTAVGDNKQQIMRWAMAMDDAFSIFEKDFQANSISLISNYRSSPELVRIQDLLAITIDPNYTQVESNKEKNIAEEACVIWDFETQTLEAEHLAKTISNAINIYQLKPKDFVLVVNKLARSYEPCLTEAFKKYDLKVRLTLPNDILDKELTEIFINFLRFGSKEGTNPYWSDCNKILTSIYGIDPEDVRSTRELQDKLDSFHLSLQNKMTNLDFSDDTQVNSILADIENFIGKDYIKLSYPQYQQGDEYEKVIKAISNQLQTSHTNSTDKAWKSILDDFEGIDSVPLMTIHKSKGLEYHTVIFVGLEDSAWINFKEQAQESRSTFFVAFSRAMQRVIFTYCKQRGARDNTRDDISSLYQVLQGAGVKTEQIQV</sequence>
<dbReference type="GO" id="GO:0005524">
    <property type="term" value="F:ATP binding"/>
    <property type="evidence" value="ECO:0007669"/>
    <property type="project" value="UniProtKB-UniRule"/>
</dbReference>
<dbReference type="Gene3D" id="1.10.10.160">
    <property type="match status" value="1"/>
</dbReference>
<dbReference type="SUPFAM" id="SSF52540">
    <property type="entry name" value="P-loop containing nucleoside triphosphate hydrolases"/>
    <property type="match status" value="1"/>
</dbReference>
<evidence type="ECO:0000259" key="12">
    <source>
        <dbReference type="PROSITE" id="PS51198"/>
    </source>
</evidence>
<comment type="similarity">
    <text evidence="1">Belongs to the helicase family. UvrD subfamily.</text>
</comment>